<sequence length="374" mass="43795">FREFRGGRNSTTDEIRSGRLSDAVTEENVKKIHEMVLADRKVKVRELADVTKISTERTRHILGEILHMKKLSCRWVPRMLTPDQKEHFERVDLLMRNRADFWRRLVTVDETWIHYYTPENRMSARQWTEAGTSAPKRPREARWLARWKNYNNMISRLIIVKVSHKNADGFSRWPCASDQCRYCANVELRPSWQEVTANDVSIKVYWSYWDTLEIKHFDINKTLDKVWRHNVGAPFERVLRLLSITSAGRYLLIAVDFFTKWVECSKHGVPLEVDIDQERNREFLRTVMNPARHKKSIDRSRRASISPSSLARRSSRITCLALIARRSTDRPSVAASRSHSQHPRDAVASYQTPPLELNVSRMGSRSKRLSPDSI</sequence>
<keyword evidence="2" id="KW-0489">Methyltransferase</keyword>
<keyword evidence="2" id="KW-0808">Transferase</keyword>
<proteinExistence type="predicted"/>
<reference evidence="2" key="1">
    <citation type="submission" date="2020-02" db="EMBL/GenBank/DDBJ databases">
        <title>Relaxed selection underlies rapid genomic changes in the transitions from sociality to social parasitism in ants.</title>
        <authorList>
            <person name="Bi X."/>
        </authorList>
    </citation>
    <scope>NUCLEOTIDE SEQUENCE</scope>
    <source>
        <strain evidence="2">BGI-DK2013a</strain>
        <tissue evidence="2">Whole body</tissue>
    </source>
</reference>
<evidence type="ECO:0000313" key="3">
    <source>
        <dbReference type="Proteomes" id="UP000667349"/>
    </source>
</evidence>
<dbReference type="GO" id="GO:0032259">
    <property type="term" value="P:methylation"/>
    <property type="evidence" value="ECO:0007669"/>
    <property type="project" value="UniProtKB-KW"/>
</dbReference>
<organism evidence="2 3">
    <name type="scientific">Acromyrmex insinuator</name>
    <dbReference type="NCBI Taxonomy" id="230686"/>
    <lineage>
        <taxon>Eukaryota</taxon>
        <taxon>Metazoa</taxon>
        <taxon>Ecdysozoa</taxon>
        <taxon>Arthropoda</taxon>
        <taxon>Hexapoda</taxon>
        <taxon>Insecta</taxon>
        <taxon>Pterygota</taxon>
        <taxon>Neoptera</taxon>
        <taxon>Endopterygota</taxon>
        <taxon>Hymenoptera</taxon>
        <taxon>Apocrita</taxon>
        <taxon>Aculeata</taxon>
        <taxon>Formicoidea</taxon>
        <taxon>Formicidae</taxon>
        <taxon>Myrmicinae</taxon>
        <taxon>Acromyrmex</taxon>
    </lineage>
</organism>
<keyword evidence="3" id="KW-1185">Reference proteome</keyword>
<protein>
    <submittedName>
        <fullName evidence="2">SETMR methyltransferase</fullName>
    </submittedName>
</protein>
<dbReference type="AlphaFoldDB" id="A0A836EX86"/>
<dbReference type="InterPro" id="IPR052709">
    <property type="entry name" value="Transposase-MT_Hybrid"/>
</dbReference>
<evidence type="ECO:0000256" key="1">
    <source>
        <dbReference type="SAM" id="MobiDB-lite"/>
    </source>
</evidence>
<name>A0A836EX86_9HYME</name>
<comment type="caution">
    <text evidence="2">The sequence shown here is derived from an EMBL/GenBank/DDBJ whole genome shotgun (WGS) entry which is preliminary data.</text>
</comment>
<dbReference type="PANTHER" id="PTHR46060:SF1">
    <property type="entry name" value="MARINER MOS1 TRANSPOSASE-LIKE PROTEIN"/>
    <property type="match status" value="1"/>
</dbReference>
<dbReference type="InterPro" id="IPR036397">
    <property type="entry name" value="RNaseH_sf"/>
</dbReference>
<dbReference type="EMBL" id="JAANHZ010000093">
    <property type="protein sequence ID" value="KAG5316025.1"/>
    <property type="molecule type" value="Genomic_DNA"/>
</dbReference>
<dbReference type="PANTHER" id="PTHR46060">
    <property type="entry name" value="MARINER MOS1 TRANSPOSASE-LIKE PROTEIN"/>
    <property type="match status" value="1"/>
</dbReference>
<feature type="non-terminal residue" evidence="2">
    <location>
        <position position="374"/>
    </location>
</feature>
<evidence type="ECO:0000313" key="2">
    <source>
        <dbReference type="EMBL" id="KAG5316025.1"/>
    </source>
</evidence>
<dbReference type="GO" id="GO:0003676">
    <property type="term" value="F:nucleic acid binding"/>
    <property type="evidence" value="ECO:0007669"/>
    <property type="project" value="InterPro"/>
</dbReference>
<feature type="region of interest" description="Disordered" evidence="1">
    <location>
        <begin position="330"/>
        <end position="374"/>
    </location>
</feature>
<dbReference type="GO" id="GO:0008168">
    <property type="term" value="F:methyltransferase activity"/>
    <property type="evidence" value="ECO:0007669"/>
    <property type="project" value="UniProtKB-KW"/>
</dbReference>
<feature type="non-terminal residue" evidence="2">
    <location>
        <position position="1"/>
    </location>
</feature>
<accession>A0A836EX86</accession>
<dbReference type="Proteomes" id="UP000667349">
    <property type="component" value="Unassembled WGS sequence"/>
</dbReference>
<dbReference type="Gene3D" id="3.30.420.10">
    <property type="entry name" value="Ribonuclease H-like superfamily/Ribonuclease H"/>
    <property type="match status" value="1"/>
</dbReference>
<gene>
    <name evidence="2" type="primary">Setmar_25</name>
    <name evidence="2" type="ORF">G6Z75_0013576</name>
</gene>